<evidence type="ECO:0000313" key="7">
    <source>
        <dbReference type="EMBL" id="SYX90145.1"/>
    </source>
</evidence>
<dbReference type="Gene3D" id="3.40.50.980">
    <property type="match status" value="4"/>
</dbReference>
<dbReference type="InterPro" id="IPR000873">
    <property type="entry name" value="AMP-dep_synth/lig_dom"/>
</dbReference>
<evidence type="ECO:0000259" key="6">
    <source>
        <dbReference type="PROSITE" id="PS50075"/>
    </source>
</evidence>
<feature type="domain" description="Carrier" evidence="6">
    <location>
        <begin position="2064"/>
        <end position="2139"/>
    </location>
</feature>
<keyword evidence="5" id="KW-1133">Transmembrane helix</keyword>
<dbReference type="SMART" id="SM00823">
    <property type="entry name" value="PKS_PP"/>
    <property type="match status" value="2"/>
</dbReference>
<dbReference type="EMBL" id="UNOZ01000016">
    <property type="protein sequence ID" value="SYX90145.1"/>
    <property type="molecule type" value="Genomic_DNA"/>
</dbReference>
<evidence type="ECO:0000256" key="2">
    <source>
        <dbReference type="ARBA" id="ARBA00006432"/>
    </source>
</evidence>
<dbReference type="InterPro" id="IPR045851">
    <property type="entry name" value="AMP-bd_C_sf"/>
</dbReference>
<dbReference type="InterPro" id="IPR006162">
    <property type="entry name" value="Ppantetheine_attach_site"/>
</dbReference>
<dbReference type="CDD" id="cd19531">
    <property type="entry name" value="LCL_NRPS-like"/>
    <property type="match status" value="2"/>
</dbReference>
<comment type="cofactor">
    <cofactor evidence="1">
        <name>pantetheine 4'-phosphate</name>
        <dbReference type="ChEBI" id="CHEBI:47942"/>
    </cofactor>
</comment>
<dbReference type="GO" id="GO:0005829">
    <property type="term" value="C:cytosol"/>
    <property type="evidence" value="ECO:0007669"/>
    <property type="project" value="TreeGrafter"/>
</dbReference>
<dbReference type="PANTHER" id="PTHR45527">
    <property type="entry name" value="NONRIBOSOMAL PEPTIDE SYNTHETASE"/>
    <property type="match status" value="1"/>
</dbReference>
<dbReference type="SUPFAM" id="SSF56801">
    <property type="entry name" value="Acetyl-CoA synthetase-like"/>
    <property type="match status" value="2"/>
</dbReference>
<dbReference type="Gene3D" id="3.30.559.10">
    <property type="entry name" value="Chloramphenicol acetyltransferase-like domain"/>
    <property type="match status" value="2"/>
</dbReference>
<dbReference type="Gene3D" id="3.30.300.30">
    <property type="match status" value="2"/>
</dbReference>
<keyword evidence="8" id="KW-1185">Reference proteome</keyword>
<dbReference type="GO" id="GO:0043041">
    <property type="term" value="P:amino acid activation for nonribosomal peptide biosynthetic process"/>
    <property type="evidence" value="ECO:0007669"/>
    <property type="project" value="TreeGrafter"/>
</dbReference>
<dbReference type="GO" id="GO:0009366">
    <property type="term" value="C:enterobactin synthetase complex"/>
    <property type="evidence" value="ECO:0007669"/>
    <property type="project" value="TreeGrafter"/>
</dbReference>
<dbReference type="PROSITE" id="PS00455">
    <property type="entry name" value="AMP_BINDING"/>
    <property type="match status" value="2"/>
</dbReference>
<keyword evidence="4" id="KW-0597">Phosphoprotein</keyword>
<dbReference type="GO" id="GO:0031177">
    <property type="term" value="F:phosphopantetheine binding"/>
    <property type="evidence" value="ECO:0007669"/>
    <property type="project" value="InterPro"/>
</dbReference>
<dbReference type="InterPro" id="IPR025110">
    <property type="entry name" value="AMP-bd_C"/>
</dbReference>
<evidence type="ECO:0000256" key="3">
    <source>
        <dbReference type="ARBA" id="ARBA00022450"/>
    </source>
</evidence>
<dbReference type="InterPro" id="IPR010071">
    <property type="entry name" value="AA_adenyl_dom"/>
</dbReference>
<dbReference type="FunFam" id="3.30.300.30:FF:000010">
    <property type="entry name" value="Enterobactin synthetase component F"/>
    <property type="match status" value="1"/>
</dbReference>
<dbReference type="RefSeq" id="WP_119141106.1">
    <property type="nucleotide sequence ID" value="NZ_CBCSFL010000012.1"/>
</dbReference>
<dbReference type="Gene3D" id="3.30.559.30">
    <property type="entry name" value="Nonribosomal peptide synthetase, condensation domain"/>
    <property type="match status" value="2"/>
</dbReference>
<dbReference type="Pfam" id="PF00501">
    <property type="entry name" value="AMP-binding"/>
    <property type="match status" value="2"/>
</dbReference>
<dbReference type="PANTHER" id="PTHR45527:SF1">
    <property type="entry name" value="FATTY ACID SYNTHASE"/>
    <property type="match status" value="1"/>
</dbReference>
<evidence type="ECO:0000256" key="4">
    <source>
        <dbReference type="ARBA" id="ARBA00022553"/>
    </source>
</evidence>
<dbReference type="NCBIfam" id="NF003417">
    <property type="entry name" value="PRK04813.1"/>
    <property type="match status" value="2"/>
</dbReference>
<dbReference type="Pfam" id="PF00668">
    <property type="entry name" value="Condensation"/>
    <property type="match status" value="2"/>
</dbReference>
<dbReference type="Gene3D" id="2.30.38.10">
    <property type="entry name" value="Luciferase, Domain 3"/>
    <property type="match status" value="2"/>
</dbReference>
<dbReference type="Pfam" id="PF13193">
    <property type="entry name" value="AMP-binding_C"/>
    <property type="match status" value="1"/>
</dbReference>
<proteinExistence type="inferred from homology"/>
<feature type="transmembrane region" description="Helical" evidence="5">
    <location>
        <begin position="1367"/>
        <end position="1386"/>
    </location>
</feature>
<gene>
    <name evidence="7" type="primary">tycC3</name>
    <name evidence="7" type="ORF">CCOS865_02411</name>
</gene>
<organism evidence="7 8">
    <name type="scientific">Pseudomonas reidholzensis</name>
    <dbReference type="NCBI Taxonomy" id="1785162"/>
    <lineage>
        <taxon>Bacteria</taxon>
        <taxon>Pseudomonadati</taxon>
        <taxon>Pseudomonadota</taxon>
        <taxon>Gammaproteobacteria</taxon>
        <taxon>Pseudomonadales</taxon>
        <taxon>Pseudomonadaceae</taxon>
        <taxon>Pseudomonas</taxon>
    </lineage>
</organism>
<dbReference type="InterPro" id="IPR009081">
    <property type="entry name" value="PP-bd_ACP"/>
</dbReference>
<dbReference type="SUPFAM" id="SSF47336">
    <property type="entry name" value="ACP-like"/>
    <property type="match status" value="2"/>
</dbReference>
<dbReference type="GO" id="GO:0009239">
    <property type="term" value="P:enterobactin biosynthetic process"/>
    <property type="evidence" value="ECO:0007669"/>
    <property type="project" value="TreeGrafter"/>
</dbReference>
<dbReference type="NCBIfam" id="TIGR01733">
    <property type="entry name" value="AA-adenyl-dom"/>
    <property type="match status" value="2"/>
</dbReference>
<dbReference type="Proteomes" id="UP000263595">
    <property type="component" value="Unassembled WGS sequence"/>
</dbReference>
<dbReference type="FunFam" id="3.30.559.10:FF:000012">
    <property type="entry name" value="Non-ribosomal peptide synthetase"/>
    <property type="match status" value="2"/>
</dbReference>
<evidence type="ECO:0000256" key="5">
    <source>
        <dbReference type="SAM" id="Phobius"/>
    </source>
</evidence>
<keyword evidence="5" id="KW-0812">Transmembrane</keyword>
<dbReference type="InterPro" id="IPR023213">
    <property type="entry name" value="CAT-like_dom_sf"/>
</dbReference>
<dbReference type="InterPro" id="IPR036736">
    <property type="entry name" value="ACP-like_sf"/>
</dbReference>
<sequence length="2160" mass="235842">MNAEQTLKLARRFIELTPDKRRLFLKALQAEGMDFAVLPIPAGVAVEARDGLSYAQRRMWFLWQLDPQGAAYNLPMAVRLQGELDLNALRQAFDGLVARHETLRTRFVAKGDDVCQQVEAVAPPLQLRQDALDHLADGERDAALEAIAEEEALAPFDLASGPLFRVRLLKLAEQQHVLLLTLHHIVADGWSMNVLIEEFLSLYDAAVAGTEAALPDLPIQYRDYALWQRSWLEAGEQERQLAYWQDKLGDDHSPLELPVDRPREGRPSYRGARHALAIPAALGERLKGLARRHNVTLFMVLLAAFKLLLQRYSGQPAIRVGVPIANRNRAEGQGLIGCFINTQVLHTEIDPLLDVAGLLQRVRETALGAQSHQDLPFEQLVEALDVPRNVQSPLFRVLFNHQAQVADVEAIETRSGLSLAPITLEKHSARFDLALDTHERGGQLHAAFTYALDVFDAATVEVLSEQWLALVEALAADTAQPLGEVALPGLAEAVAGEAEQPGESLLVHQRFEQAARAYPARAAVFAAGQTASYAELDAQAEAIAQALLAADVRPDTLVGVVADRSVGMLASILGVLKAGAGYLPLEPEQPDERLVFMLADSDTRLLLAPSTWPVELPASVRRVHWDQLPGEVGAPAPVAVAPGNLAYVIYTSGTTGQPKGVAVSHAALANYVDGIGARLPLPRIDSLAQVSTPAADLGHTMLFGALCNGKTLHLLLREQVLDAEGFAGYLSEHRVDALKMVPSHLEAMLVAGRAALPGQCLVLGGEAISDSLLARIRGLAPELALFNHYGPTETTVGVLVADLHYHVTLGQPLANSRVRVLDQSLQRVPAKAKGELYIGGAGLARGYLGRAALTAERFVPDPTSAHGERLYRTGDWVRLDGAGELRFAGRMDGQVKIRGYRVELAEIENQLRVLAGVANALVRVKGDAAALQLAAYLVPSAPQADLQAWQESQRAILKARLPEHMLPTYLLALERLPVTANGKVDLKALPEPVASSVAYQAPVTPLQQQLAQIWAEVLQVEQVGLSDNFFALGGHSLLATQAVSRVRKRLGLDIPLRSLFDTVDLQAFAEEVGASEQGQGLEIEILDRQQPLPVSRSQNRQWLFWKLNPESLAYNTPMAVRMHGSLDRGALQAALDALVARHESLRTVFVEANGLPWQRILPAAAVPIGFEDISGQDQAAQMRKLEAQAFAPFDLEHGPLLRARLFKVDAQEHLLSLTLHHIVSDGWSMSLMVREFAAAYNAAASGQVQAIEPLPVQYADFAAWQRKSLEGGQMQAQIDYWKGRLEDDFEVLELPADRLRPQVKSYQGSRFDVRLPLALTERLRAIAVASNATLFHVFLAAYAIVLARYSRKDTINIGVPVTNRNRLELEGLIGFFINVVVARIGVDASQPFPQLLAALKETTLQAQANKDVPFLEVAEALYPDRDQGVNPFFQVLYNHLRDLGEQVSSDALHGLRVFEVDLLEQSAQFDISLNTLERSDGVTASFNYSTDLFDAARIERMAGHWQALLEAICAAPQRCIAELDLLGTAQRQQLLQAWNPAPQASSGLCAHQLMERQARLRPDAVALVFNDEQLTYAELDQRSNQLAHRLRELGVGPDRLVGVAVERGLGMALALIAIHKAGGAYVPLDPDYPQERLAYMVEDSGIGLLLADRASRQRLQAGQQLPYVEVEPGTQWLQGWSAEPLQNLAGPDNLAYVIYTSGSTGMPKGVAIAHHALSVFCQVASDYSRISCEDRVLQFATFSFDGFIEQFFPPLAQGACVVLRDLRLWDTATLLDEIVRHRVTVADLPAAYWRLLALERRAPEAYGRLKQIHVGGEAVPEDALRAWLADGPPAVRLLNTYGPTEATVVATTYDCSQLTAEQISLVGVPIGRALPGRTLYALDDGLAPTPVGVSGELFIGGTGGLARGYHQRPSLTAERFVPDPFDPVGGGRLYRSGDLGYYDEQGQLAYRGRADHQVKVRGFRIELGEIEQVLRAHGDVREAAVIAIDLPSGKQLCAYVVPAEGAVDDLRGALKQYLKASLPDYMIPAYLVSLASMPLTPSGKLDRKALPLPDPNQPQHAYQAPESELQQQLAQIWAQLLDVPRVGLADNFFELGGHSLLAAQAVSRINVELGLDVPLRLIFAHPELRAFAQALAEQGLSLSDDGLSDIEKMMNEFTEA</sequence>
<comment type="similarity">
    <text evidence="2">Belongs to the ATP-dependent AMP-binding enzyme family.</text>
</comment>
<dbReference type="FunFam" id="3.40.50.980:FF:000001">
    <property type="entry name" value="Non-ribosomal peptide synthetase"/>
    <property type="match status" value="2"/>
</dbReference>
<dbReference type="PROSITE" id="PS00012">
    <property type="entry name" value="PHOSPHOPANTETHEINE"/>
    <property type="match status" value="2"/>
</dbReference>
<accession>A0A383RTE2</accession>
<keyword evidence="3" id="KW-0596">Phosphopantetheine</keyword>
<dbReference type="GO" id="GO:0047527">
    <property type="term" value="F:2,3-dihydroxybenzoate-serine ligase activity"/>
    <property type="evidence" value="ECO:0007669"/>
    <property type="project" value="TreeGrafter"/>
</dbReference>
<dbReference type="Pfam" id="PF00550">
    <property type="entry name" value="PP-binding"/>
    <property type="match status" value="2"/>
</dbReference>
<dbReference type="PROSITE" id="PS50075">
    <property type="entry name" value="CARRIER"/>
    <property type="match status" value="2"/>
</dbReference>
<dbReference type="FunFam" id="1.10.1200.10:FF:000005">
    <property type="entry name" value="Nonribosomal peptide synthetase 1"/>
    <property type="match status" value="2"/>
</dbReference>
<dbReference type="CDD" id="cd17649">
    <property type="entry name" value="A_NRPS_PvdJ-like"/>
    <property type="match status" value="1"/>
</dbReference>
<reference evidence="8" key="1">
    <citation type="submission" date="2018-08" db="EMBL/GenBank/DDBJ databases">
        <authorList>
            <person name="Blom J."/>
        </authorList>
    </citation>
    <scope>NUCLEOTIDE SEQUENCE [LARGE SCALE GENOMIC DNA]</scope>
    <source>
        <strain evidence="8">CCOS 865</strain>
    </source>
</reference>
<dbReference type="CDD" id="cd05930">
    <property type="entry name" value="A_NRPS"/>
    <property type="match status" value="1"/>
</dbReference>
<dbReference type="InterPro" id="IPR020806">
    <property type="entry name" value="PKS_PP-bd"/>
</dbReference>
<dbReference type="OrthoDB" id="9757559at2"/>
<name>A0A383RTE2_9PSED</name>
<evidence type="ECO:0000313" key="8">
    <source>
        <dbReference type="Proteomes" id="UP000263595"/>
    </source>
</evidence>
<keyword evidence="5" id="KW-0472">Membrane</keyword>
<feature type="domain" description="Carrier" evidence="6">
    <location>
        <begin position="1001"/>
        <end position="1076"/>
    </location>
</feature>
<dbReference type="SUPFAM" id="SSF52777">
    <property type="entry name" value="CoA-dependent acyltransferases"/>
    <property type="match status" value="4"/>
</dbReference>
<dbReference type="InterPro" id="IPR001242">
    <property type="entry name" value="Condensation_dom"/>
</dbReference>
<evidence type="ECO:0000256" key="1">
    <source>
        <dbReference type="ARBA" id="ARBA00001957"/>
    </source>
</evidence>
<protein>
    <submittedName>
        <fullName evidence="7">Tyrocidine synthase 3</fullName>
    </submittedName>
</protein>
<dbReference type="Gene3D" id="1.10.1200.10">
    <property type="entry name" value="ACP-like"/>
    <property type="match status" value="2"/>
</dbReference>
<feature type="transmembrane region" description="Helical" evidence="5">
    <location>
        <begin position="1325"/>
        <end position="1346"/>
    </location>
</feature>
<dbReference type="InterPro" id="IPR020845">
    <property type="entry name" value="AMP-binding_CS"/>
</dbReference>
<dbReference type="FunFam" id="3.40.50.12780:FF:000012">
    <property type="entry name" value="Non-ribosomal peptide synthetase"/>
    <property type="match status" value="1"/>
</dbReference>